<comment type="caution">
    <text evidence="4">The sequence shown here is derived from an EMBL/GenBank/DDBJ whole genome shotgun (WGS) entry which is preliminary data.</text>
</comment>
<dbReference type="OrthoDB" id="30195at2759"/>
<accession>A0A9K3KZT6</accession>
<dbReference type="Proteomes" id="UP000693970">
    <property type="component" value="Unassembled WGS sequence"/>
</dbReference>
<reference evidence="4" key="1">
    <citation type="journal article" date="2021" name="Sci. Rep.">
        <title>Diploid genomic architecture of Nitzschia inconspicua, an elite biomass production diatom.</title>
        <authorList>
            <person name="Oliver A."/>
            <person name="Podell S."/>
            <person name="Pinowska A."/>
            <person name="Traller J.C."/>
            <person name="Smith S.R."/>
            <person name="McClure R."/>
            <person name="Beliaev A."/>
            <person name="Bohutskyi P."/>
            <person name="Hill E.A."/>
            <person name="Rabines A."/>
            <person name="Zheng H."/>
            <person name="Allen L.Z."/>
            <person name="Kuo A."/>
            <person name="Grigoriev I.V."/>
            <person name="Allen A.E."/>
            <person name="Hazlebeck D."/>
            <person name="Allen E.E."/>
        </authorList>
    </citation>
    <scope>NUCLEOTIDE SEQUENCE</scope>
    <source>
        <strain evidence="4">Hildebrandi</strain>
    </source>
</reference>
<keyword evidence="2" id="KW-0539">Nucleus</keyword>
<name>A0A9K3KZT6_9STRA</name>
<organism evidence="4 5">
    <name type="scientific">Nitzschia inconspicua</name>
    <dbReference type="NCBI Taxonomy" id="303405"/>
    <lineage>
        <taxon>Eukaryota</taxon>
        <taxon>Sar</taxon>
        <taxon>Stramenopiles</taxon>
        <taxon>Ochrophyta</taxon>
        <taxon>Bacillariophyta</taxon>
        <taxon>Bacillariophyceae</taxon>
        <taxon>Bacillariophycidae</taxon>
        <taxon>Bacillariales</taxon>
        <taxon>Bacillariaceae</taxon>
        <taxon>Nitzschia</taxon>
    </lineage>
</organism>
<evidence type="ECO:0000256" key="1">
    <source>
        <dbReference type="ARBA" id="ARBA00004123"/>
    </source>
</evidence>
<evidence type="ECO:0008006" key="6">
    <source>
        <dbReference type="Google" id="ProtNLM"/>
    </source>
</evidence>
<keyword evidence="5" id="KW-1185">Reference proteome</keyword>
<gene>
    <name evidence="4" type="ORF">IV203_008705</name>
</gene>
<dbReference type="EMBL" id="JAGRRH010000017">
    <property type="protein sequence ID" value="KAG7352657.1"/>
    <property type="molecule type" value="Genomic_DNA"/>
</dbReference>
<dbReference type="PANTHER" id="PTHR44267">
    <property type="entry name" value="WD REPEAT-CONTAINING PROTEIN 43"/>
    <property type="match status" value="1"/>
</dbReference>
<evidence type="ECO:0000256" key="2">
    <source>
        <dbReference type="ARBA" id="ARBA00023242"/>
    </source>
</evidence>
<evidence type="ECO:0000256" key="3">
    <source>
        <dbReference type="SAM" id="MobiDB-lite"/>
    </source>
</evidence>
<evidence type="ECO:0000313" key="4">
    <source>
        <dbReference type="EMBL" id="KAG7352657.1"/>
    </source>
</evidence>
<dbReference type="PANTHER" id="PTHR44267:SF1">
    <property type="entry name" value="WD REPEAT-CONTAINING PROTEIN 43"/>
    <property type="match status" value="1"/>
</dbReference>
<dbReference type="AlphaFoldDB" id="A0A9K3KZT6"/>
<dbReference type="GO" id="GO:0005730">
    <property type="term" value="C:nucleolus"/>
    <property type="evidence" value="ECO:0007669"/>
    <property type="project" value="TreeGrafter"/>
</dbReference>
<comment type="subcellular location">
    <subcellularLocation>
        <location evidence="1">Nucleus</location>
    </subcellularLocation>
</comment>
<reference evidence="4" key="2">
    <citation type="submission" date="2021-04" db="EMBL/GenBank/DDBJ databases">
        <authorList>
            <person name="Podell S."/>
        </authorList>
    </citation>
    <scope>NUCLEOTIDE SEQUENCE</scope>
    <source>
        <strain evidence="4">Hildebrandi</strain>
    </source>
</reference>
<feature type="region of interest" description="Disordered" evidence="3">
    <location>
        <begin position="350"/>
        <end position="422"/>
    </location>
</feature>
<protein>
    <recommendedName>
        <fullName evidence="6">Small-subunit processome Utp12 domain-containing protein</fullName>
    </recommendedName>
</protein>
<dbReference type="GO" id="GO:0000462">
    <property type="term" value="P:maturation of SSU-rRNA from tricistronic rRNA transcript (SSU-rRNA, 5.8S rRNA, LSU-rRNA)"/>
    <property type="evidence" value="ECO:0007669"/>
    <property type="project" value="TreeGrafter"/>
</dbReference>
<proteinExistence type="predicted"/>
<dbReference type="InterPro" id="IPR052414">
    <property type="entry name" value="U3_snoRNA-assoc_WDR"/>
</dbReference>
<sequence length="585" mass="63975">MTSSTTLLQSAVSPDGSVVAIVAPSASSSSSRHVIQIYQVSDTSTSLQLTLTHTSNQSLAQLVFVGKSLVLGRLGHHEVVVWDLHRGVVATKLLAADDQSFLAVASNAASDDRYYILVRNGPKLYIQEYQVANHKLVRKIKSGHLHEGEVDAGMEDVESKPTLATMVVTPSHLAVRTRDSGIRIMAQDTGKKVGKIKIKSLNGIETALDMAVCEGNPNTLAVVQEAGNATTVLYDMSSCKEVVRISPKKATSSNDNECHLQLVVASESNDQRYTLLRKNVLLSVDASTSSHELLTQLSSDHPVALFLRKTKVLALMYQRGAECQARWVSHGEDESSSSSLPAVVALDQELEHHDQQQSDRAGTKKRKPTETTVLGPGQAGTETASSVKKVRVNEGNDDEEMGKDEDDVDDEDDDENDEGQNMTIAERLAMLKEALDEDADDGDDDDHVDEDEEGVDFVASDKTTISFKPKRATTESLKELLSQALQSSEDNLLELALMVRDVKIIATTLKELDGELLVILLGKLTSRLASSPLRAESLSVWISHCLKRGTFHPEHLAVLRNLLYERIESFSDLLRLEGRLSMMVD</sequence>
<evidence type="ECO:0000313" key="5">
    <source>
        <dbReference type="Proteomes" id="UP000693970"/>
    </source>
</evidence>
<feature type="compositionally biased region" description="Acidic residues" evidence="3">
    <location>
        <begin position="395"/>
        <end position="418"/>
    </location>
</feature>